<dbReference type="AlphaFoldDB" id="A0A0C2CXJ2"/>
<accession>A0A0C2CXJ2</accession>
<dbReference type="Proteomes" id="UP000054047">
    <property type="component" value="Unassembled WGS sequence"/>
</dbReference>
<sequence length="63" mass="7252">MEGCLNCRPLTYQGSLYDDVKPLRPIDFITRDIEITYLFDALAESGNDPDYIAPEEQAQLRTR</sequence>
<gene>
    <name evidence="1" type="ORF">ANCDUO_15287</name>
</gene>
<evidence type="ECO:0000313" key="1">
    <source>
        <dbReference type="EMBL" id="KIH54567.1"/>
    </source>
</evidence>
<reference evidence="1 2" key="1">
    <citation type="submission" date="2013-12" db="EMBL/GenBank/DDBJ databases">
        <title>Draft genome of the parsitic nematode Ancylostoma duodenale.</title>
        <authorList>
            <person name="Mitreva M."/>
        </authorList>
    </citation>
    <scope>NUCLEOTIDE SEQUENCE [LARGE SCALE GENOMIC DNA]</scope>
    <source>
        <strain evidence="1 2">Zhejiang</strain>
    </source>
</reference>
<dbReference type="EMBL" id="KN738905">
    <property type="protein sequence ID" value="KIH54567.1"/>
    <property type="molecule type" value="Genomic_DNA"/>
</dbReference>
<evidence type="ECO:0000313" key="2">
    <source>
        <dbReference type="Proteomes" id="UP000054047"/>
    </source>
</evidence>
<proteinExistence type="predicted"/>
<keyword evidence="2" id="KW-1185">Reference proteome</keyword>
<dbReference type="OrthoDB" id="5871302at2759"/>
<organism evidence="1 2">
    <name type="scientific">Ancylostoma duodenale</name>
    <dbReference type="NCBI Taxonomy" id="51022"/>
    <lineage>
        <taxon>Eukaryota</taxon>
        <taxon>Metazoa</taxon>
        <taxon>Ecdysozoa</taxon>
        <taxon>Nematoda</taxon>
        <taxon>Chromadorea</taxon>
        <taxon>Rhabditida</taxon>
        <taxon>Rhabditina</taxon>
        <taxon>Rhabditomorpha</taxon>
        <taxon>Strongyloidea</taxon>
        <taxon>Ancylostomatidae</taxon>
        <taxon>Ancylostomatinae</taxon>
        <taxon>Ancylostoma</taxon>
    </lineage>
</organism>
<name>A0A0C2CXJ2_9BILA</name>
<protein>
    <submittedName>
        <fullName evidence="1">Uncharacterized protein</fullName>
    </submittedName>
</protein>